<dbReference type="STRING" id="927665.HMPREF1535_00683"/>
<dbReference type="Gene3D" id="2.40.128.280">
    <property type="match status" value="1"/>
</dbReference>
<dbReference type="PROSITE" id="PS51257">
    <property type="entry name" value="PROKAR_LIPOPROTEIN"/>
    <property type="match status" value="1"/>
</dbReference>
<dbReference type="PATRIC" id="fig|927665.4.peg.691"/>
<reference evidence="2 3" key="1">
    <citation type="submission" date="2013-04" db="EMBL/GenBank/DDBJ databases">
        <title>The Genome Sequence of Parabacteroides goldsteinii DSM 19448.</title>
        <authorList>
            <consortium name="The Broad Institute Genomics Platform"/>
            <person name="Earl A."/>
            <person name="Ward D."/>
            <person name="Feldgarden M."/>
            <person name="Gevers D."/>
            <person name="Martens E."/>
            <person name="Sakamoto M."/>
            <person name="Benno Y."/>
            <person name="Song Y."/>
            <person name="Liu C."/>
            <person name="Lee J."/>
            <person name="Bolanos M."/>
            <person name="Vaisanen M.L."/>
            <person name="Finegold S.M."/>
            <person name="Walker B."/>
            <person name="Young S."/>
            <person name="Zeng Q."/>
            <person name="Gargeya S."/>
            <person name="Fitzgerald M."/>
            <person name="Haas B."/>
            <person name="Abouelleil A."/>
            <person name="Allen A.W."/>
            <person name="Alvarado L."/>
            <person name="Arachchi H.M."/>
            <person name="Berlin A.M."/>
            <person name="Chapman S.B."/>
            <person name="Gainer-Dewar J."/>
            <person name="Goldberg J."/>
            <person name="Griggs A."/>
            <person name="Gujja S."/>
            <person name="Hansen M."/>
            <person name="Howarth C."/>
            <person name="Imamovic A."/>
            <person name="Ireland A."/>
            <person name="Larimer J."/>
            <person name="McCowan C."/>
            <person name="Murphy C."/>
            <person name="Pearson M."/>
            <person name="Poon T.W."/>
            <person name="Priest M."/>
            <person name="Roberts A."/>
            <person name="Saif S."/>
            <person name="Shea T."/>
            <person name="Sisk P."/>
            <person name="Sykes S."/>
            <person name="Wortman J."/>
            <person name="Nusbaum C."/>
            <person name="Birren B."/>
        </authorList>
    </citation>
    <scope>NUCLEOTIDE SEQUENCE [LARGE SCALE GENOMIC DNA]</scope>
    <source>
        <strain evidence="2 3">DSM 19448</strain>
    </source>
</reference>
<evidence type="ECO:0000259" key="1">
    <source>
        <dbReference type="Pfam" id="PF12702"/>
    </source>
</evidence>
<dbReference type="HOGENOM" id="CLU_097946_1_0_10"/>
<accession>A0A0F5JN51</accession>
<dbReference type="Proteomes" id="UP000033047">
    <property type="component" value="Unassembled WGS sequence"/>
</dbReference>
<evidence type="ECO:0000313" key="3">
    <source>
        <dbReference type="Proteomes" id="UP000033047"/>
    </source>
</evidence>
<dbReference type="Pfam" id="PF12702">
    <property type="entry name" value="Lipocalin_3"/>
    <property type="match status" value="1"/>
</dbReference>
<evidence type="ECO:0000313" key="2">
    <source>
        <dbReference type="EMBL" id="KKB59124.1"/>
    </source>
</evidence>
<dbReference type="EMBL" id="AQHV01000003">
    <property type="protein sequence ID" value="KKB59124.1"/>
    <property type="molecule type" value="Genomic_DNA"/>
</dbReference>
<sequence length="115" mass="12628">MMNISKGVFTLFTVVGLAACSNVQIEGSWIEPVPGMPEMVQGVTLENGGRATSINMATLHYESWEKNGDKLVLSGKSIGNHQTISFSDTLQIEELTTENLVLKKGDLVIKYQRQN</sequence>
<comment type="caution">
    <text evidence="2">The sequence shown here is derived from an EMBL/GenBank/DDBJ whole genome shotgun (WGS) entry which is preliminary data.</text>
</comment>
<protein>
    <recommendedName>
        <fullName evidence="1">Lipocalin-like domain-containing protein</fullName>
    </recommendedName>
</protein>
<organism evidence="2 3">
    <name type="scientific">Parabacteroides goldsteinii DSM 19448 = WAL 12034</name>
    <dbReference type="NCBI Taxonomy" id="927665"/>
    <lineage>
        <taxon>Bacteria</taxon>
        <taxon>Pseudomonadati</taxon>
        <taxon>Bacteroidota</taxon>
        <taxon>Bacteroidia</taxon>
        <taxon>Bacteroidales</taxon>
        <taxon>Tannerellaceae</taxon>
        <taxon>Parabacteroides</taxon>
    </lineage>
</organism>
<dbReference type="InterPro" id="IPR024311">
    <property type="entry name" value="Lipocalin-like"/>
</dbReference>
<dbReference type="AlphaFoldDB" id="A0A0F5JN51"/>
<name>A0A0F5JN51_9BACT</name>
<proteinExistence type="predicted"/>
<feature type="domain" description="Lipocalin-like" evidence="1">
    <location>
        <begin position="24"/>
        <end position="114"/>
    </location>
</feature>
<gene>
    <name evidence="2" type="ORF">HMPREF1535_00683</name>
</gene>